<dbReference type="EMBL" id="MZ501267">
    <property type="protein sequence ID" value="QZA70577.1"/>
    <property type="molecule type" value="Genomic_DNA"/>
</dbReference>
<name>A0AAE8BUN3_9CAUD</name>
<protein>
    <submittedName>
        <fullName evidence="2">Uncharacterized protein</fullName>
    </submittedName>
</protein>
<sequence>MTKAKSTQVRASKRNARAKAKKVSANKGRTTPTQLNKKSFRKSLLGERYDFDQVLNNAVRDINNRKEVAGEFTSVNDVLDGLKKTTAEVFKLYSYITFVQALAKEGLIDHQLAIDIKAISISLISIDKRIQNVSKLIEADEEETVFTEALDISTTLQNYSEELYAEVVRSEEHALTIEESLSRLAKDVEGIDDVNQQRYQVLQRFAYQYLTEVKDEIDGKVAADTRTETAEPVTE</sequence>
<evidence type="ECO:0000256" key="1">
    <source>
        <dbReference type="SAM" id="MobiDB-lite"/>
    </source>
</evidence>
<evidence type="ECO:0000313" key="3">
    <source>
        <dbReference type="Proteomes" id="UP000827517"/>
    </source>
</evidence>
<dbReference type="KEGG" id="vg:77943982"/>
<reference evidence="2" key="1">
    <citation type="submission" date="2021-07" db="EMBL/GenBank/DDBJ databases">
        <authorList>
            <person name="Roth S.J."/>
            <person name="Krukonis G.P."/>
            <person name="Delesalle V.A."/>
        </authorList>
    </citation>
    <scope>NUCLEOTIDE SEQUENCE</scope>
</reference>
<evidence type="ECO:0000313" key="2">
    <source>
        <dbReference type="EMBL" id="QZA70577.1"/>
    </source>
</evidence>
<proteinExistence type="predicted"/>
<keyword evidence="3" id="KW-1185">Reference proteome</keyword>
<accession>A0AAE8BUN3</accession>
<organism evidence="2 3">
    <name type="scientific">Erwinia phage AH04</name>
    <dbReference type="NCBI Taxonomy" id="2869569"/>
    <lineage>
        <taxon>Viruses</taxon>
        <taxon>Duplodnaviria</taxon>
        <taxon>Heunggongvirae</taxon>
        <taxon>Uroviricota</taxon>
        <taxon>Caudoviricetes</taxon>
        <taxon>Chimalliviridae</taxon>
        <taxon>Meadowvirus</taxon>
        <taxon>Meadowvirus AH04</taxon>
    </lineage>
</organism>
<dbReference type="Proteomes" id="UP000827517">
    <property type="component" value="Segment"/>
</dbReference>
<feature type="region of interest" description="Disordered" evidence="1">
    <location>
        <begin position="1"/>
        <end position="33"/>
    </location>
</feature>
<dbReference type="RefSeq" id="YP_010667848.1">
    <property type="nucleotide sequence ID" value="NC_070952.1"/>
</dbReference>
<dbReference type="GeneID" id="77943982"/>
<feature type="compositionally biased region" description="Basic residues" evidence="1">
    <location>
        <begin position="11"/>
        <end position="24"/>
    </location>
</feature>
<gene>
    <name evidence="2" type="primary">94</name>
    <name evidence="2" type="ORF">AH04_94</name>
</gene>